<dbReference type="GO" id="GO:0051539">
    <property type="term" value="F:4 iron, 4 sulfur cluster binding"/>
    <property type="evidence" value="ECO:0007669"/>
    <property type="project" value="UniProtKB-KW"/>
</dbReference>
<dbReference type="GO" id="GO:0016625">
    <property type="term" value="F:oxidoreductase activity, acting on the aldehyde or oxo group of donors, iron-sulfur protein as acceptor"/>
    <property type="evidence" value="ECO:0007669"/>
    <property type="project" value="InterPro"/>
</dbReference>
<proteinExistence type="predicted"/>
<keyword evidence="4" id="KW-0677">Repeat</keyword>
<sequence>MKTDIKEQDVMVTWQNLNPGAIVTGGSTAVQFNTGEWRVDTPAFDVEKCKQCLLCVPACPDSAIPVKNKKREEFDMMHCKGCGICAKVCPFGAITMKVGEK</sequence>
<dbReference type="SUPFAM" id="SSF54862">
    <property type="entry name" value="4Fe-4S ferredoxins"/>
    <property type="match status" value="1"/>
</dbReference>
<evidence type="ECO:0000256" key="5">
    <source>
        <dbReference type="ARBA" id="ARBA00023004"/>
    </source>
</evidence>
<gene>
    <name evidence="8" type="ORF">EV212_11363</name>
</gene>
<dbReference type="PROSITE" id="PS00198">
    <property type="entry name" value="4FE4S_FER_1"/>
    <property type="match status" value="1"/>
</dbReference>
<accession>A0A4R2L748</accession>
<keyword evidence="8" id="KW-0670">Pyruvate</keyword>
<dbReference type="RefSeq" id="WP_132093335.1">
    <property type="nucleotide sequence ID" value="NZ_JANKAQ010000014.1"/>
</dbReference>
<evidence type="ECO:0000256" key="3">
    <source>
        <dbReference type="ARBA" id="ARBA00022723"/>
    </source>
</evidence>
<evidence type="ECO:0000256" key="2">
    <source>
        <dbReference type="ARBA" id="ARBA00022485"/>
    </source>
</evidence>
<comment type="caution">
    <text evidence="8">The sequence shown here is derived from an EMBL/GenBank/DDBJ whole genome shotgun (WGS) entry which is preliminary data.</text>
</comment>
<dbReference type="PROSITE" id="PS51379">
    <property type="entry name" value="4FE4S_FER_2"/>
    <property type="match status" value="2"/>
</dbReference>
<evidence type="ECO:0000256" key="1">
    <source>
        <dbReference type="ARBA" id="ARBA00001966"/>
    </source>
</evidence>
<dbReference type="PANTHER" id="PTHR43724:SF1">
    <property type="entry name" value="PYRUVATE SYNTHASE SUBUNIT PORD"/>
    <property type="match status" value="1"/>
</dbReference>
<dbReference type="Proteomes" id="UP000295711">
    <property type="component" value="Unassembled WGS sequence"/>
</dbReference>
<dbReference type="PANTHER" id="PTHR43724">
    <property type="entry name" value="PYRUVATE SYNTHASE SUBUNIT PORD"/>
    <property type="match status" value="1"/>
</dbReference>
<keyword evidence="3" id="KW-0479">Metal-binding</keyword>
<evidence type="ECO:0000256" key="4">
    <source>
        <dbReference type="ARBA" id="ARBA00022737"/>
    </source>
</evidence>
<keyword evidence="9" id="KW-1185">Reference proteome</keyword>
<feature type="domain" description="4Fe-4S ferredoxin-type" evidence="7">
    <location>
        <begin position="40"/>
        <end position="69"/>
    </location>
</feature>
<dbReference type="Gene3D" id="3.30.70.20">
    <property type="match status" value="2"/>
</dbReference>
<dbReference type="InterPro" id="IPR017896">
    <property type="entry name" value="4Fe4S_Fe-S-bd"/>
</dbReference>
<dbReference type="OrthoDB" id="9794954at2"/>
<dbReference type="Pfam" id="PF12838">
    <property type="entry name" value="Fer4_7"/>
    <property type="match status" value="1"/>
</dbReference>
<dbReference type="InterPro" id="IPR011898">
    <property type="entry name" value="PorD_KorD"/>
</dbReference>
<protein>
    <submittedName>
        <fullName evidence="8">Pyruvate ferredoxin oxidoreductase delta subunit</fullName>
    </submittedName>
</protein>
<organism evidence="8 9">
    <name type="scientific">Frisingicoccus caecimuris</name>
    <dbReference type="NCBI Taxonomy" id="1796636"/>
    <lineage>
        <taxon>Bacteria</taxon>
        <taxon>Bacillati</taxon>
        <taxon>Bacillota</taxon>
        <taxon>Clostridia</taxon>
        <taxon>Lachnospirales</taxon>
        <taxon>Lachnospiraceae</taxon>
        <taxon>Frisingicoccus</taxon>
    </lineage>
</organism>
<evidence type="ECO:0000256" key="6">
    <source>
        <dbReference type="ARBA" id="ARBA00023014"/>
    </source>
</evidence>
<comment type="cofactor">
    <cofactor evidence="1">
        <name>[4Fe-4S] cluster</name>
        <dbReference type="ChEBI" id="CHEBI:49883"/>
    </cofactor>
</comment>
<keyword evidence="6" id="KW-0411">Iron-sulfur</keyword>
<feature type="domain" description="4Fe-4S ferredoxin-type" evidence="7">
    <location>
        <begin position="70"/>
        <end position="99"/>
    </location>
</feature>
<name>A0A4R2L748_9FIRM</name>
<evidence type="ECO:0000313" key="9">
    <source>
        <dbReference type="Proteomes" id="UP000295711"/>
    </source>
</evidence>
<dbReference type="EMBL" id="SLXA01000013">
    <property type="protein sequence ID" value="TCO83276.1"/>
    <property type="molecule type" value="Genomic_DNA"/>
</dbReference>
<keyword evidence="2" id="KW-0004">4Fe-4S</keyword>
<dbReference type="NCBIfam" id="TIGR02179">
    <property type="entry name" value="PorD_KorD"/>
    <property type="match status" value="1"/>
</dbReference>
<dbReference type="GO" id="GO:0046872">
    <property type="term" value="F:metal ion binding"/>
    <property type="evidence" value="ECO:0007669"/>
    <property type="project" value="UniProtKB-KW"/>
</dbReference>
<evidence type="ECO:0000313" key="8">
    <source>
        <dbReference type="EMBL" id="TCO83276.1"/>
    </source>
</evidence>
<dbReference type="AlphaFoldDB" id="A0A4R2L748"/>
<keyword evidence="5" id="KW-0408">Iron</keyword>
<reference evidence="8 9" key="1">
    <citation type="submission" date="2019-03" db="EMBL/GenBank/DDBJ databases">
        <title>Genomic Encyclopedia of Type Strains, Phase IV (KMG-IV): sequencing the most valuable type-strain genomes for metagenomic binning, comparative biology and taxonomic classification.</title>
        <authorList>
            <person name="Goeker M."/>
        </authorList>
    </citation>
    <scope>NUCLEOTIDE SEQUENCE [LARGE SCALE GENOMIC DNA]</scope>
    <source>
        <strain evidence="8 9">DSM 28559</strain>
    </source>
</reference>
<dbReference type="InterPro" id="IPR017900">
    <property type="entry name" value="4Fe4S_Fe_S_CS"/>
</dbReference>
<evidence type="ECO:0000259" key="7">
    <source>
        <dbReference type="PROSITE" id="PS51379"/>
    </source>
</evidence>